<dbReference type="InterPro" id="IPR041588">
    <property type="entry name" value="Integrase_H2C2"/>
</dbReference>
<dbReference type="Gene3D" id="3.10.20.370">
    <property type="match status" value="1"/>
</dbReference>
<evidence type="ECO:0000256" key="5">
    <source>
        <dbReference type="PROSITE-ProRule" id="PRU00047"/>
    </source>
</evidence>
<dbReference type="Ensembl" id="ENSCCRT00010099470.1">
    <property type="protein sequence ID" value="ENSCCRP00010089711.1"/>
    <property type="gene ID" value="ENSCCRG00010039203.1"/>
</dbReference>
<evidence type="ECO:0000256" key="4">
    <source>
        <dbReference type="ARBA" id="ARBA00039658"/>
    </source>
</evidence>
<dbReference type="FunFam" id="3.30.420.10:FF:000032">
    <property type="entry name" value="Retrovirus-related Pol polyprotein from transposon 297-like Protein"/>
    <property type="match status" value="1"/>
</dbReference>
<dbReference type="Pfam" id="PF17921">
    <property type="entry name" value="Integrase_H2C2"/>
    <property type="match status" value="1"/>
</dbReference>
<keyword evidence="5" id="KW-0863">Zinc-finger</keyword>
<evidence type="ECO:0000256" key="3">
    <source>
        <dbReference type="ARBA" id="ARBA00023268"/>
    </source>
</evidence>
<keyword evidence="10" id="KW-1185">Reference proteome</keyword>
<comment type="similarity">
    <text evidence="1">Belongs to the beta type-B retroviral polymerase family. HERV class-II K(HML-2) pol subfamily.</text>
</comment>
<dbReference type="InterPro" id="IPR054465">
    <property type="entry name" value="Integrase_p58-like_C"/>
</dbReference>
<dbReference type="PROSITE" id="PS50878">
    <property type="entry name" value="RT_POL"/>
    <property type="match status" value="1"/>
</dbReference>
<dbReference type="Gene3D" id="1.10.4020.10">
    <property type="entry name" value="DNA breaking-rejoining enzymes"/>
    <property type="match status" value="1"/>
</dbReference>
<evidence type="ECO:0000259" key="6">
    <source>
        <dbReference type="PROSITE" id="PS50158"/>
    </source>
</evidence>
<dbReference type="PANTHER" id="PTHR37984">
    <property type="entry name" value="PROTEIN CBG26694"/>
    <property type="match status" value="1"/>
</dbReference>
<dbReference type="InterPro" id="IPR050951">
    <property type="entry name" value="Retrovirus_Pol_polyprotein"/>
</dbReference>
<dbReference type="GO" id="GO:0008270">
    <property type="term" value="F:zinc ion binding"/>
    <property type="evidence" value="ECO:0007669"/>
    <property type="project" value="UniProtKB-KW"/>
</dbReference>
<dbReference type="SUPFAM" id="SSF53098">
    <property type="entry name" value="Ribonuclease H-like"/>
    <property type="match status" value="1"/>
</dbReference>
<name>A0A8C1NII6_CYPCA</name>
<dbReference type="PROSITE" id="PS50158">
    <property type="entry name" value="ZF_CCHC"/>
    <property type="match status" value="1"/>
</dbReference>
<dbReference type="Pfam" id="PF00665">
    <property type="entry name" value="rve"/>
    <property type="match status" value="1"/>
</dbReference>
<dbReference type="CDD" id="cd09274">
    <property type="entry name" value="RNase_HI_RT_Ty3"/>
    <property type="match status" value="1"/>
</dbReference>
<dbReference type="Pfam" id="PF22938">
    <property type="entry name" value="Integrase_p58_C"/>
    <property type="match status" value="1"/>
</dbReference>
<dbReference type="InterPro" id="IPR043128">
    <property type="entry name" value="Rev_trsase/Diguanyl_cyclase"/>
</dbReference>
<reference evidence="9" key="1">
    <citation type="submission" date="2025-08" db="UniProtKB">
        <authorList>
            <consortium name="Ensembl"/>
        </authorList>
    </citation>
    <scope>IDENTIFICATION</scope>
</reference>
<proteinExistence type="inferred from homology"/>
<dbReference type="EC" id="3.1.26.4" evidence="2"/>
<reference evidence="9" key="2">
    <citation type="submission" date="2025-09" db="UniProtKB">
        <authorList>
            <consortium name="Ensembl"/>
        </authorList>
    </citation>
    <scope>IDENTIFICATION</scope>
</reference>
<keyword evidence="5" id="KW-0479">Metal-binding</keyword>
<dbReference type="Pfam" id="PF17919">
    <property type="entry name" value="RT_RNaseH_2"/>
    <property type="match status" value="1"/>
</dbReference>
<dbReference type="Pfam" id="PF00078">
    <property type="entry name" value="RVT_1"/>
    <property type="match status" value="1"/>
</dbReference>
<dbReference type="CDD" id="cd01647">
    <property type="entry name" value="RT_LTR"/>
    <property type="match status" value="1"/>
</dbReference>
<dbReference type="PROSITE" id="PS50994">
    <property type="entry name" value="INTEGRASE"/>
    <property type="match status" value="1"/>
</dbReference>
<dbReference type="InterPro" id="IPR043502">
    <property type="entry name" value="DNA/RNA_pol_sf"/>
</dbReference>
<dbReference type="SUPFAM" id="SSF56672">
    <property type="entry name" value="DNA/RNA polymerases"/>
    <property type="match status" value="1"/>
</dbReference>
<dbReference type="Gene3D" id="3.10.10.10">
    <property type="entry name" value="HIV Type 1 Reverse Transcriptase, subunit A, domain 1"/>
    <property type="match status" value="1"/>
</dbReference>
<dbReference type="Gene3D" id="3.30.420.10">
    <property type="entry name" value="Ribonuclease H-like superfamily/Ribonuclease H"/>
    <property type="match status" value="1"/>
</dbReference>
<evidence type="ECO:0000313" key="10">
    <source>
        <dbReference type="Proteomes" id="UP000694427"/>
    </source>
</evidence>
<evidence type="ECO:0000259" key="8">
    <source>
        <dbReference type="PROSITE" id="PS50994"/>
    </source>
</evidence>
<evidence type="ECO:0000313" key="9">
    <source>
        <dbReference type="Ensembl" id="ENSCCRP00010089711.1"/>
    </source>
</evidence>
<dbReference type="InterPro" id="IPR041577">
    <property type="entry name" value="RT_RNaseH_2"/>
</dbReference>
<dbReference type="InterPro" id="IPR036397">
    <property type="entry name" value="RNaseH_sf"/>
</dbReference>
<protein>
    <recommendedName>
        <fullName evidence="4">Gypsy retrotransposon integrase-like protein 1</fullName>
        <ecNumber evidence="2">3.1.26.4</ecNumber>
    </recommendedName>
</protein>
<dbReference type="Gene3D" id="4.10.60.10">
    <property type="entry name" value="Zinc finger, CCHC-type"/>
    <property type="match status" value="1"/>
</dbReference>
<evidence type="ECO:0000256" key="2">
    <source>
        <dbReference type="ARBA" id="ARBA00012180"/>
    </source>
</evidence>
<dbReference type="GO" id="GO:0004523">
    <property type="term" value="F:RNA-DNA hybrid ribonuclease activity"/>
    <property type="evidence" value="ECO:0007669"/>
    <property type="project" value="UniProtKB-EC"/>
</dbReference>
<dbReference type="InterPro" id="IPR003309">
    <property type="entry name" value="SCAN_dom"/>
</dbReference>
<evidence type="ECO:0000256" key="1">
    <source>
        <dbReference type="ARBA" id="ARBA00010879"/>
    </source>
</evidence>
<sequence>MTSFNLQNFIDNPTAELLDICRKDELLAIASHFNISVAKQSLKKESKNVVWNRLIELKILVSGSETELVGADGVFSPVVVDKDKARNGRLSETGEEGDVSTVLPRFDPFSPVSSGSKEDARLKVRIARLQMEAQEKAEKRQAELDLRLKIRTLEIESEKQVKMRQMELDAMKIVGGMTAQSVQVMPVPSPVIPGPSRVPTASPPGDINSVTGTFDVGKYITLVPNFRETEVDSYFNAFERIATSLCWPKEVWTILLQCKLVGKAQEVFSTLPLEESLKYDTVKLAILRAYELVPEAYRQRFRNHKKHSSSTFVEFAREKSALLDKWCNTSKVDDFVSLRELILLEDFKGCLPERVVVYLNEQKVSSLSHAAVLADEFVLTHKTVFSSRMDKSTVRPSTSDQSSRLKTVPSSKDVRECFYCHKQGHLIADCNALKRKQTQQPKSVGLLNATRQEERFIFEGKEDTPDVGYEPFVMKGLISLSDDGTEQKEVQILRDTGANQSFVLADVLSLSSDSYCGSSVFVRGIEMGVVKVPLHRVYMKSALVTGYVKVGVRPSLPVKGVTFILGNDLAGGKVMPMLEVTDMPKMGLASDELSRVYPDVFSACVVTRAQSREMVDEVDLTDTFMVQNLGHEGRTKTNSELVQKHESNLKCSEKALSSVDLRLPVTRDKIIAAQNQDQTLRKCFSNVVNSDVVENRNTAFFLESGMLMRKWCSVVDADVDWSAVYQIVVPSEYRQYVLSLAHEHALSGHLGVTKTYNRILRHFFWPGLKRDVVRFCRICHICQLTGKPNQLIPPAPLSPIPVVGEAFEQVLVDCVGPLPKTKSGNQFLCTIMCRVTRFPEAVPLRKITAPAIVKTLLQFFSTFGLPKVIQTDQGTNFLSRLFAQVLKSLSIEHRVSSAYHPESQGAIERFHQTLKSMLRKYCMETGNSWDEGVPLVLFAIRETVQESLGFSPAQLVFGHTVRGPLKVLKEKMLEVDSNSEMHILDYVSRFRERLHFACSFAQKSLVTAQSKMKNRYDVKAVSRSFQPGDEVLVLLPIQGSALSARFSGPYVVLKKISETDYVIRTPDRKRQSRVCHINMLKAYHTRDNTRNRSTEMTIGPMESPVALTCEVQSNLEDEVGADDDIILRNTFHQCAKLENSEILKNLQTHLSHLPEDQSRDIVGVITDFSSLFGDVPSQTTVLRHDINVGGAFPIKQHAYRVNAVKRTIMKQETEYLLKNGLAKHSSSPWSSPCLLVHKPDGSFRFCTDYRRINAVTVPDCYPLPRMEDCIDNLGSAKFVSKLDLLKGYWQVPLTSRASDISAFVTPDCFMQYHVMAFGLRNAPATFQRLIQTVLAGVPNCNAYLDDLVLYSTEWMEHLKLLRTVFERLEKASLTLNLSKCVFGKASVTYLGKEVGEGQVKPVEAKVAAIVDFPVPTSRRELRRFLGMAGYYRSFCKNFSTVVTPLTSLLSPANSFIWTEDCQNAFEEVKAMLYSAPILAAPNFERCFKLEVDASAVGAGAVLLQQDDLGVDHPVCYYSKKFIKHQRNYSVIEKETLALLLALQFFEVYLGSSNVPIVVYTDHNPLVFLSKMYNKNQRLMRWSLVVQGYNLEIKHKKGSENVLADALSRV</sequence>
<dbReference type="GO" id="GO:0003676">
    <property type="term" value="F:nucleic acid binding"/>
    <property type="evidence" value="ECO:0007669"/>
    <property type="project" value="InterPro"/>
</dbReference>
<dbReference type="InterPro" id="IPR001584">
    <property type="entry name" value="Integrase_cat-core"/>
</dbReference>
<feature type="domain" description="Reverse transcriptase" evidence="7">
    <location>
        <begin position="1217"/>
        <end position="1394"/>
    </location>
</feature>
<dbReference type="SUPFAM" id="SSF47353">
    <property type="entry name" value="Retrovirus capsid dimerization domain-like"/>
    <property type="match status" value="1"/>
</dbReference>
<feature type="domain" description="CCHC-type" evidence="6">
    <location>
        <begin position="417"/>
        <end position="430"/>
    </location>
</feature>
<dbReference type="PANTHER" id="PTHR37984:SF5">
    <property type="entry name" value="PROTEIN NYNRIN-LIKE"/>
    <property type="match status" value="1"/>
</dbReference>
<feature type="domain" description="Integrase catalytic" evidence="8">
    <location>
        <begin position="797"/>
        <end position="960"/>
    </location>
</feature>
<organism evidence="9 10">
    <name type="scientific">Cyprinus carpio</name>
    <name type="common">Common carp</name>
    <dbReference type="NCBI Taxonomy" id="7962"/>
    <lineage>
        <taxon>Eukaryota</taxon>
        <taxon>Metazoa</taxon>
        <taxon>Chordata</taxon>
        <taxon>Craniata</taxon>
        <taxon>Vertebrata</taxon>
        <taxon>Euteleostomi</taxon>
        <taxon>Actinopterygii</taxon>
        <taxon>Neopterygii</taxon>
        <taxon>Teleostei</taxon>
        <taxon>Ostariophysi</taxon>
        <taxon>Cypriniformes</taxon>
        <taxon>Cyprinidae</taxon>
        <taxon>Cyprininae</taxon>
        <taxon>Cyprinus</taxon>
    </lineage>
</organism>
<dbReference type="InterPro" id="IPR012337">
    <property type="entry name" value="RNaseH-like_sf"/>
</dbReference>
<dbReference type="InterPro" id="IPR001878">
    <property type="entry name" value="Znf_CCHC"/>
</dbReference>
<dbReference type="FunFam" id="1.10.340.70:FF:000001">
    <property type="entry name" value="Retrovirus-related Pol polyprotein from transposon gypsy-like Protein"/>
    <property type="match status" value="1"/>
</dbReference>
<dbReference type="GO" id="GO:0015074">
    <property type="term" value="P:DNA integration"/>
    <property type="evidence" value="ECO:0007669"/>
    <property type="project" value="InterPro"/>
</dbReference>
<dbReference type="Gene3D" id="1.10.340.70">
    <property type="match status" value="1"/>
</dbReference>
<dbReference type="Gene3D" id="3.30.70.270">
    <property type="match status" value="2"/>
</dbReference>
<dbReference type="FunFam" id="3.30.70.270:FF:000115">
    <property type="entry name" value="Polyprotein of retroviral origin, putative"/>
    <property type="match status" value="1"/>
</dbReference>
<keyword evidence="5" id="KW-0862">Zinc</keyword>
<accession>A0A8C1NII6</accession>
<dbReference type="Proteomes" id="UP000694427">
    <property type="component" value="Unplaced"/>
</dbReference>
<keyword evidence="3" id="KW-0511">Multifunctional enzyme</keyword>
<dbReference type="Pfam" id="PF02023">
    <property type="entry name" value="SCAN"/>
    <property type="match status" value="1"/>
</dbReference>
<evidence type="ECO:0000259" key="7">
    <source>
        <dbReference type="PROSITE" id="PS50878"/>
    </source>
</evidence>
<dbReference type="InterPro" id="IPR038269">
    <property type="entry name" value="SCAN_sf"/>
</dbReference>
<dbReference type="InterPro" id="IPR000477">
    <property type="entry name" value="RT_dom"/>
</dbReference>